<dbReference type="NCBIfam" id="TIGR00121">
    <property type="entry name" value="birA_ligase"/>
    <property type="match status" value="1"/>
</dbReference>
<sequence length="281" mass="30271">MPISRAARMTRTAISPRLAIRIFFNTGVNIALMDHQNANSSENWHIQTVLETGSTNADLMAAGHQGAPDRSVLRAEYQSAGRGRLDRTWEAPRGANLLVSLLFRQVPDRLHVLTQVVALAATSVAQKTCGVDAQLKWPNDILVGSEKLAGILAQAAPTDAQGKIPFVVVGIGCNIGWAPPGATSLSANGWSREVTPDEFLQLMLPEIDALLALSDDDLHKEYLRCVATVGTQVRAEMPHGEDVIGRALTVEPDGRLVVLDDCGITHRIDTADVVHLRPASD</sequence>
<feature type="domain" description="BPL/LPL catalytic" evidence="2">
    <location>
        <begin position="64"/>
        <end position="174"/>
    </location>
</feature>
<dbReference type="Gene3D" id="3.30.930.10">
    <property type="entry name" value="Bira Bifunctional Protein, Domain 2"/>
    <property type="match status" value="1"/>
</dbReference>
<evidence type="ECO:0000313" key="3">
    <source>
        <dbReference type="EMBL" id="CAB5006321.1"/>
    </source>
</evidence>
<dbReference type="AlphaFoldDB" id="A0A6J7PMW8"/>
<dbReference type="Pfam" id="PF03099">
    <property type="entry name" value="BPL_LplA_LipB"/>
    <property type="match status" value="1"/>
</dbReference>
<reference evidence="3" key="1">
    <citation type="submission" date="2020-05" db="EMBL/GenBank/DDBJ databases">
        <authorList>
            <person name="Chiriac C."/>
            <person name="Salcher M."/>
            <person name="Ghai R."/>
            <person name="Kavagutti S V."/>
        </authorList>
    </citation>
    <scope>NUCLEOTIDE SEQUENCE</scope>
</reference>
<dbReference type="PANTHER" id="PTHR12835:SF5">
    <property type="entry name" value="BIOTIN--PROTEIN LIGASE"/>
    <property type="match status" value="1"/>
</dbReference>
<dbReference type="GO" id="GO:0004077">
    <property type="term" value="F:biotin--[biotin carboxyl-carrier protein] ligase activity"/>
    <property type="evidence" value="ECO:0007669"/>
    <property type="project" value="InterPro"/>
</dbReference>
<dbReference type="InterPro" id="IPR045864">
    <property type="entry name" value="aa-tRNA-synth_II/BPL/LPL"/>
</dbReference>
<dbReference type="Gene3D" id="2.30.30.100">
    <property type="match status" value="1"/>
</dbReference>
<protein>
    <submittedName>
        <fullName evidence="3">Unannotated protein</fullName>
    </submittedName>
</protein>
<name>A0A6J7PMW8_9ZZZZ</name>
<organism evidence="3">
    <name type="scientific">freshwater metagenome</name>
    <dbReference type="NCBI Taxonomy" id="449393"/>
    <lineage>
        <taxon>unclassified sequences</taxon>
        <taxon>metagenomes</taxon>
        <taxon>ecological metagenomes</taxon>
    </lineage>
</organism>
<gene>
    <name evidence="3" type="ORF">UFOPK4057_00640</name>
</gene>
<dbReference type="SUPFAM" id="SSF55681">
    <property type="entry name" value="Class II aaRS and biotin synthetases"/>
    <property type="match status" value="1"/>
</dbReference>
<keyword evidence="1" id="KW-0436">Ligase</keyword>
<evidence type="ECO:0000256" key="1">
    <source>
        <dbReference type="ARBA" id="ARBA00022598"/>
    </source>
</evidence>
<dbReference type="GO" id="GO:0005737">
    <property type="term" value="C:cytoplasm"/>
    <property type="evidence" value="ECO:0007669"/>
    <property type="project" value="TreeGrafter"/>
</dbReference>
<evidence type="ECO:0000259" key="2">
    <source>
        <dbReference type="Pfam" id="PF03099"/>
    </source>
</evidence>
<dbReference type="PANTHER" id="PTHR12835">
    <property type="entry name" value="BIOTIN PROTEIN LIGASE"/>
    <property type="match status" value="1"/>
</dbReference>
<dbReference type="InterPro" id="IPR004143">
    <property type="entry name" value="BPL_LPL_catalytic"/>
</dbReference>
<dbReference type="EMBL" id="CAFBPC010000126">
    <property type="protein sequence ID" value="CAB5006321.1"/>
    <property type="molecule type" value="Genomic_DNA"/>
</dbReference>
<proteinExistence type="predicted"/>
<accession>A0A6J7PMW8</accession>
<dbReference type="InterPro" id="IPR004408">
    <property type="entry name" value="Biotin_CoA_COase_ligase"/>
</dbReference>
<dbReference type="CDD" id="cd16442">
    <property type="entry name" value="BPL"/>
    <property type="match status" value="1"/>
</dbReference>